<feature type="signal peptide" evidence="1">
    <location>
        <begin position="1"/>
        <end position="21"/>
    </location>
</feature>
<organism evidence="2 3">
    <name type="scientific">Stegodyphus mimosarum</name>
    <name type="common">African social velvet spider</name>
    <dbReference type="NCBI Taxonomy" id="407821"/>
    <lineage>
        <taxon>Eukaryota</taxon>
        <taxon>Metazoa</taxon>
        <taxon>Ecdysozoa</taxon>
        <taxon>Arthropoda</taxon>
        <taxon>Chelicerata</taxon>
        <taxon>Arachnida</taxon>
        <taxon>Araneae</taxon>
        <taxon>Araneomorphae</taxon>
        <taxon>Entelegynae</taxon>
        <taxon>Eresoidea</taxon>
        <taxon>Eresidae</taxon>
        <taxon>Stegodyphus</taxon>
    </lineage>
</organism>
<feature type="chain" id="PRO_5001830680" description="CUB domain-containing protein" evidence="1">
    <location>
        <begin position="22"/>
        <end position="68"/>
    </location>
</feature>
<dbReference type="AlphaFoldDB" id="A0A087UNL4"/>
<proteinExistence type="predicted"/>
<evidence type="ECO:0000256" key="1">
    <source>
        <dbReference type="SAM" id="SignalP"/>
    </source>
</evidence>
<keyword evidence="1" id="KW-0732">Signal</keyword>
<dbReference type="Proteomes" id="UP000054359">
    <property type="component" value="Unassembled WGS sequence"/>
</dbReference>
<accession>A0A087UNL4</accession>
<evidence type="ECO:0008006" key="4">
    <source>
        <dbReference type="Google" id="ProtNLM"/>
    </source>
</evidence>
<feature type="non-terminal residue" evidence="2">
    <location>
        <position position="68"/>
    </location>
</feature>
<name>A0A087UNL4_STEMI</name>
<dbReference type="EMBL" id="KK120747">
    <property type="protein sequence ID" value="KFM78953.1"/>
    <property type="molecule type" value="Genomic_DNA"/>
</dbReference>
<evidence type="ECO:0000313" key="2">
    <source>
        <dbReference type="EMBL" id="KFM78953.1"/>
    </source>
</evidence>
<sequence>MKSKAVIIIIFFIISAKHVIGERAFEKSCDMKHYLTVQEGQYVNISSPEFEDNYYPINCLCSWTIGAA</sequence>
<reference evidence="2 3" key="1">
    <citation type="submission" date="2013-11" db="EMBL/GenBank/DDBJ databases">
        <title>Genome sequencing of Stegodyphus mimosarum.</title>
        <authorList>
            <person name="Bechsgaard J."/>
        </authorList>
    </citation>
    <scope>NUCLEOTIDE SEQUENCE [LARGE SCALE GENOMIC DNA]</scope>
</reference>
<gene>
    <name evidence="2" type="ORF">X975_04021</name>
</gene>
<keyword evidence="3" id="KW-1185">Reference proteome</keyword>
<protein>
    <recommendedName>
        <fullName evidence="4">CUB domain-containing protein</fullName>
    </recommendedName>
</protein>
<evidence type="ECO:0000313" key="3">
    <source>
        <dbReference type="Proteomes" id="UP000054359"/>
    </source>
</evidence>